<evidence type="ECO:0000256" key="1">
    <source>
        <dbReference type="ARBA" id="ARBA00009481"/>
    </source>
</evidence>
<dbReference type="Proteomes" id="UP000664405">
    <property type="component" value="Unassembled WGS sequence"/>
</dbReference>
<evidence type="ECO:0000259" key="4">
    <source>
        <dbReference type="Pfam" id="PF00534"/>
    </source>
</evidence>
<comment type="similarity">
    <text evidence="1">Belongs to the glycosyltransferase group 1 family. Glycosyltransferase 4 subfamily.</text>
</comment>
<keyword evidence="2" id="KW-0328">Glycosyltransferase</keyword>
<name>A0A8I1M6A0_9PROT</name>
<dbReference type="Pfam" id="PF00534">
    <property type="entry name" value="Glycos_transf_1"/>
    <property type="match status" value="1"/>
</dbReference>
<dbReference type="AlphaFoldDB" id="A0A8I1M6A0"/>
<dbReference type="PANTHER" id="PTHR12526">
    <property type="entry name" value="GLYCOSYLTRANSFERASE"/>
    <property type="match status" value="1"/>
</dbReference>
<protein>
    <submittedName>
        <fullName evidence="5">Glycosyltransferase family 4 protein</fullName>
    </submittedName>
</protein>
<keyword evidence="3 5" id="KW-0808">Transferase</keyword>
<dbReference type="SUPFAM" id="SSF53756">
    <property type="entry name" value="UDP-Glycosyltransferase/glycogen phosphorylase"/>
    <property type="match status" value="1"/>
</dbReference>
<evidence type="ECO:0000256" key="2">
    <source>
        <dbReference type="ARBA" id="ARBA00022676"/>
    </source>
</evidence>
<dbReference type="Gene3D" id="3.40.50.2000">
    <property type="entry name" value="Glycogen Phosphorylase B"/>
    <property type="match status" value="2"/>
</dbReference>
<dbReference type="EMBL" id="JAEKJW010000001">
    <property type="protein sequence ID" value="MBN8195918.1"/>
    <property type="molecule type" value="Genomic_DNA"/>
</dbReference>
<evidence type="ECO:0000256" key="3">
    <source>
        <dbReference type="ARBA" id="ARBA00022679"/>
    </source>
</evidence>
<organism evidence="5 6">
    <name type="scientific">Thalassospira povalilytica</name>
    <dbReference type="NCBI Taxonomy" id="732237"/>
    <lineage>
        <taxon>Bacteria</taxon>
        <taxon>Pseudomonadati</taxon>
        <taxon>Pseudomonadota</taxon>
        <taxon>Alphaproteobacteria</taxon>
        <taxon>Rhodospirillales</taxon>
        <taxon>Thalassospiraceae</taxon>
        <taxon>Thalassospira</taxon>
    </lineage>
</organism>
<dbReference type="RefSeq" id="WP_206926837.1">
    <property type="nucleotide sequence ID" value="NZ_JAEKJW010000001.1"/>
</dbReference>
<dbReference type="CDD" id="cd03801">
    <property type="entry name" value="GT4_PimA-like"/>
    <property type="match status" value="1"/>
</dbReference>
<dbReference type="GO" id="GO:0016757">
    <property type="term" value="F:glycosyltransferase activity"/>
    <property type="evidence" value="ECO:0007669"/>
    <property type="project" value="UniProtKB-KW"/>
</dbReference>
<dbReference type="PANTHER" id="PTHR12526:SF640">
    <property type="entry name" value="COLANIC ACID BIOSYNTHESIS GLYCOSYLTRANSFERASE WCAL-RELATED"/>
    <property type="match status" value="1"/>
</dbReference>
<evidence type="ECO:0000313" key="5">
    <source>
        <dbReference type="EMBL" id="MBN8195918.1"/>
    </source>
</evidence>
<feature type="domain" description="Glycosyl transferase family 1" evidence="4">
    <location>
        <begin position="185"/>
        <end position="354"/>
    </location>
</feature>
<evidence type="ECO:0000313" key="6">
    <source>
        <dbReference type="Proteomes" id="UP000664405"/>
    </source>
</evidence>
<dbReference type="InterPro" id="IPR001296">
    <property type="entry name" value="Glyco_trans_1"/>
</dbReference>
<accession>A0A8I1M6A0</accession>
<gene>
    <name evidence="5" type="ORF">JF547_05495</name>
</gene>
<proteinExistence type="inferred from homology"/>
<sequence>MSLNVRKNFYSSKKRRKGGSVVSSIDPYHKKIFRSCWRSMQGLIAILGGKRSSGKVSVWYAGAQSGNIGGPLVKVQRLKEFFPESRLNFTHAYLLSNCPYLPMWALKWLKWRRIPIVLNQNGVFYPAWFDGDYKQKNSEMAKAWQLADYVFYQSNFCKSSAEKFLGKRSGPGEVLFNAVDLEHFKPDPARKNTRPILLHTGKLTRHMLYRVEALLRGFSLALMKGLDAELRIAGWMDGFVFTRLTQLVKELDLGERVSFLGPYDQRVAPSLYSSADAYVTLTFNDACPSSVIEALACGLPVLHSASGGVPELVTEKAGVGLPVENGYDRIDVPSIDLIADGLAEILNDLPVRQAAARERAVEAFDIKNWVGRHSAIFEQLSARR</sequence>
<reference evidence="5" key="1">
    <citation type="submission" date="2020-12" db="EMBL/GenBank/DDBJ databases">
        <title>Oil enriched cultivation method for isolating marine PHA-producing bacteria.</title>
        <authorList>
            <person name="Zheng W."/>
            <person name="Yu S."/>
            <person name="Huang Y."/>
        </authorList>
    </citation>
    <scope>NUCLEOTIDE SEQUENCE</scope>
    <source>
        <strain evidence="5">SY-2-3</strain>
    </source>
</reference>
<comment type="caution">
    <text evidence="5">The sequence shown here is derived from an EMBL/GenBank/DDBJ whole genome shotgun (WGS) entry which is preliminary data.</text>
</comment>